<dbReference type="Proteomes" id="UP001143981">
    <property type="component" value="Unassembled WGS sequence"/>
</dbReference>
<dbReference type="GO" id="GO:0008081">
    <property type="term" value="F:phosphoric diester hydrolase activity"/>
    <property type="evidence" value="ECO:0007669"/>
    <property type="project" value="InterPro"/>
</dbReference>
<dbReference type="SUPFAM" id="SSF51695">
    <property type="entry name" value="PLC-like phosphodiesterases"/>
    <property type="match status" value="1"/>
</dbReference>
<dbReference type="PANTHER" id="PTHR13593">
    <property type="match status" value="1"/>
</dbReference>
<dbReference type="Pfam" id="PF26146">
    <property type="entry name" value="PI-PLC_X"/>
    <property type="match status" value="1"/>
</dbReference>
<dbReference type="GO" id="GO:0006629">
    <property type="term" value="P:lipid metabolic process"/>
    <property type="evidence" value="ECO:0007669"/>
    <property type="project" value="InterPro"/>
</dbReference>
<keyword evidence="2" id="KW-1185">Reference proteome</keyword>
<dbReference type="InterPro" id="IPR051057">
    <property type="entry name" value="PI-PLC_domain"/>
</dbReference>
<dbReference type="AlphaFoldDB" id="A0A9W8CLT5"/>
<comment type="caution">
    <text evidence="1">The sequence shown here is derived from an EMBL/GenBank/DDBJ whole genome shotgun (WGS) entry which is preliminary data.</text>
</comment>
<dbReference type="Gene3D" id="3.20.20.190">
    <property type="entry name" value="Phosphatidylinositol (PI) phosphodiesterase"/>
    <property type="match status" value="1"/>
</dbReference>
<dbReference type="OrthoDB" id="7984201at2759"/>
<dbReference type="EMBL" id="JANBOI010003515">
    <property type="protein sequence ID" value="KAJ1718375.1"/>
    <property type="molecule type" value="Genomic_DNA"/>
</dbReference>
<protein>
    <recommendedName>
        <fullName evidence="3">PLC-like phosphodiesterase</fullName>
    </recommendedName>
</protein>
<organism evidence="1 2">
    <name type="scientific">Coemansia biformis</name>
    <dbReference type="NCBI Taxonomy" id="1286918"/>
    <lineage>
        <taxon>Eukaryota</taxon>
        <taxon>Fungi</taxon>
        <taxon>Fungi incertae sedis</taxon>
        <taxon>Zoopagomycota</taxon>
        <taxon>Kickxellomycotina</taxon>
        <taxon>Kickxellomycetes</taxon>
        <taxon>Kickxellales</taxon>
        <taxon>Kickxellaceae</taxon>
        <taxon>Coemansia</taxon>
    </lineage>
</organism>
<evidence type="ECO:0000313" key="2">
    <source>
        <dbReference type="Proteomes" id="UP001143981"/>
    </source>
</evidence>
<dbReference type="Pfam" id="PF26178">
    <property type="entry name" value="PI-PLC_cat"/>
    <property type="match status" value="1"/>
</dbReference>
<sequence>APGYLAWGQATEPCNGHTELCDRAYNNVSYACTHNSYSYPPPEDLLVLNQRRTIAQQLDDGVRALMLDVVRPVVSSDANGGIISKVLSWITGKPSDTAAKDPLDSVHLCHGSCALIDKGKLSDSLGTIREFLEANPREVVTLIIENVSGFAAQDLRPSFEAARIDTYAYVPEFSPTPVHNGYPWPTLAQLIAKNQRLVVFIDDNADPSQVPYILPQWEYVVEIPYANIAPVKQFTCNQDRPRDGVPRDLLVMNHFAYNRVSVGTKNIDTPLLVSQVKSNGYNELASLSAHRETCRAVWADRILNF</sequence>
<name>A0A9W8CLT5_9FUNG</name>
<gene>
    <name evidence="1" type="ORF">LPJ61_006662</name>
</gene>
<accession>A0A9W8CLT5</accession>
<dbReference type="InterPro" id="IPR017946">
    <property type="entry name" value="PLC-like_Pdiesterase_TIM-brl"/>
</dbReference>
<evidence type="ECO:0008006" key="3">
    <source>
        <dbReference type="Google" id="ProtNLM"/>
    </source>
</evidence>
<feature type="non-terminal residue" evidence="1">
    <location>
        <position position="1"/>
    </location>
</feature>
<feature type="non-terminal residue" evidence="1">
    <location>
        <position position="305"/>
    </location>
</feature>
<proteinExistence type="predicted"/>
<evidence type="ECO:0000313" key="1">
    <source>
        <dbReference type="EMBL" id="KAJ1718375.1"/>
    </source>
</evidence>
<reference evidence="1" key="1">
    <citation type="submission" date="2022-07" db="EMBL/GenBank/DDBJ databases">
        <title>Phylogenomic reconstructions and comparative analyses of Kickxellomycotina fungi.</title>
        <authorList>
            <person name="Reynolds N.K."/>
            <person name="Stajich J.E."/>
            <person name="Barry K."/>
            <person name="Grigoriev I.V."/>
            <person name="Crous P."/>
            <person name="Smith M.E."/>
        </authorList>
    </citation>
    <scope>NUCLEOTIDE SEQUENCE</scope>
    <source>
        <strain evidence="1">BCRC 34381</strain>
    </source>
</reference>
<dbReference type="PANTHER" id="PTHR13593:SF140">
    <property type="entry name" value="PLC-LIKE PHOSPHODIESTERASE"/>
    <property type="match status" value="1"/>
</dbReference>